<evidence type="ECO:0000259" key="1">
    <source>
        <dbReference type="Pfam" id="PF12937"/>
    </source>
</evidence>
<dbReference type="Pfam" id="PF12937">
    <property type="entry name" value="F-box-like"/>
    <property type="match status" value="1"/>
</dbReference>
<dbReference type="SUPFAM" id="SSF52047">
    <property type="entry name" value="RNI-like"/>
    <property type="match status" value="1"/>
</dbReference>
<dbReference type="InterPro" id="IPR032675">
    <property type="entry name" value="LRR_dom_sf"/>
</dbReference>
<dbReference type="EMBL" id="ML145285">
    <property type="protein sequence ID" value="TBU51782.1"/>
    <property type="molecule type" value="Genomic_DNA"/>
</dbReference>
<protein>
    <recommendedName>
        <fullName evidence="1">F-box domain-containing protein</fullName>
    </recommendedName>
</protein>
<proteinExistence type="predicted"/>
<evidence type="ECO:0000313" key="2">
    <source>
        <dbReference type="EMBL" id="TBU51782.1"/>
    </source>
</evidence>
<feature type="domain" description="F-box" evidence="1">
    <location>
        <begin position="6"/>
        <end position="58"/>
    </location>
</feature>
<reference evidence="2 3" key="1">
    <citation type="submission" date="2019-01" db="EMBL/GenBank/DDBJ databases">
        <title>Draft genome sequences of three monokaryotic isolates of the white-rot basidiomycete fungus Dichomitus squalens.</title>
        <authorList>
            <consortium name="DOE Joint Genome Institute"/>
            <person name="Lopez S.C."/>
            <person name="Andreopoulos B."/>
            <person name="Pangilinan J."/>
            <person name="Lipzen A."/>
            <person name="Riley R."/>
            <person name="Ahrendt S."/>
            <person name="Ng V."/>
            <person name="Barry K."/>
            <person name="Daum C."/>
            <person name="Grigoriev I.V."/>
            <person name="Hilden K.S."/>
            <person name="Makela M.R."/>
            <person name="de Vries R.P."/>
        </authorList>
    </citation>
    <scope>NUCLEOTIDE SEQUENCE [LARGE SCALE GENOMIC DNA]</scope>
    <source>
        <strain evidence="2 3">CBS 464.89</strain>
    </source>
</reference>
<keyword evidence="3" id="KW-1185">Reference proteome</keyword>
<evidence type="ECO:0000313" key="3">
    <source>
        <dbReference type="Proteomes" id="UP000292082"/>
    </source>
</evidence>
<dbReference type="Gene3D" id="3.80.10.10">
    <property type="entry name" value="Ribonuclease Inhibitor"/>
    <property type="match status" value="1"/>
</dbReference>
<sequence>MGRHLRLPDELLLEVFDYIYVPSDNHNTSTGTIERVVRAVCRRWYELIWATPRYWRAIQVCRRSKWLGLCLSRAASSNISVDVTFHRADLPGPHLVLQAVYKPLIRSLFFALDESATSTRDSCHILSSSFPNLERLSFSLSVAGNLKHFSSPLIVSPRLIPNVQELAFSSVSFPRIFSQYRSLRVLKLSAWWGHHVTFDELLDTLETCKYIEELILSGLLRSGESLPEGIDEPLRRPKIILSHLCSLTLDHSHESFCNRHILSHLHLPAIVALEVTDDVSDFRRREFLDELSNDTFATLLPSDHSGILPFLPTIAEVKLSALGWDDAELSGRNSASGTAFKLMLSRQDSQDQPTWGMLTSSCLESLIRIISDKVTRMHLNVDFGRLAAQCFESIFPATPRLESLVLTGSGKLDCVLDASRPLAFSTSLTAMKPGDNVAEATLAPLRASETLVPGLKSLRIGDTESRFCDVNVLKDVHQTLRIRDMAGLHLGSLDLCLMHKT</sequence>
<dbReference type="Proteomes" id="UP000292082">
    <property type="component" value="Unassembled WGS sequence"/>
</dbReference>
<dbReference type="AlphaFoldDB" id="A0A4Q9N736"/>
<gene>
    <name evidence="2" type="ORF">BD310DRAFT_941548</name>
</gene>
<name>A0A4Q9N736_9APHY</name>
<accession>A0A4Q9N736</accession>
<organism evidence="2 3">
    <name type="scientific">Dichomitus squalens</name>
    <dbReference type="NCBI Taxonomy" id="114155"/>
    <lineage>
        <taxon>Eukaryota</taxon>
        <taxon>Fungi</taxon>
        <taxon>Dikarya</taxon>
        <taxon>Basidiomycota</taxon>
        <taxon>Agaricomycotina</taxon>
        <taxon>Agaricomycetes</taxon>
        <taxon>Polyporales</taxon>
        <taxon>Polyporaceae</taxon>
        <taxon>Dichomitus</taxon>
    </lineage>
</organism>
<dbReference type="Gene3D" id="1.20.1280.50">
    <property type="match status" value="1"/>
</dbReference>
<dbReference type="InterPro" id="IPR001810">
    <property type="entry name" value="F-box_dom"/>
</dbReference>